<keyword evidence="3" id="KW-1185">Reference proteome</keyword>
<gene>
    <name evidence="2" type="ORF">GCM10010994_16610</name>
</gene>
<feature type="region of interest" description="Disordered" evidence="1">
    <location>
        <begin position="228"/>
        <end position="264"/>
    </location>
</feature>
<comment type="caution">
    <text evidence="2">The sequence shown here is derived from an EMBL/GenBank/DDBJ whole genome shotgun (WGS) entry which is preliminary data.</text>
</comment>
<reference evidence="2" key="2">
    <citation type="submission" date="2020-09" db="EMBL/GenBank/DDBJ databases">
        <authorList>
            <person name="Sun Q."/>
            <person name="Zhou Y."/>
        </authorList>
    </citation>
    <scope>NUCLEOTIDE SEQUENCE</scope>
    <source>
        <strain evidence="2">CGMCC 1.12919</strain>
    </source>
</reference>
<dbReference type="AlphaFoldDB" id="A0A916XA35"/>
<name>A0A916XA35_9HYPH</name>
<sequence length="276" mass="28857">MSIEPAAVGMADADLMAHALADDEPARELAGATTPDGGAWPPDPSAAGPGEGPAQWLREVAEAHRQAEERAYHLEVQNRALMEMMQRAQPQAAAQPPDQQGTGAGADAAPAPPNDPEGGVGSQLGGVVDALLQQREYYSRRDAERTHGGDKVSQAYEALQQMIGAGAMDGPAVVSALRQSMDPYGEIMDWYEEHLEHADPELAEQRAMERLLADPARRERLMALLGGATPGAAPAGANSVVKLPPSLNRATSASSDRAGSGGDMSDAALFAYATQS</sequence>
<evidence type="ECO:0000256" key="1">
    <source>
        <dbReference type="SAM" id="MobiDB-lite"/>
    </source>
</evidence>
<dbReference type="RefSeq" id="WP_188608704.1">
    <property type="nucleotide sequence ID" value="NZ_BMGG01000003.1"/>
</dbReference>
<evidence type="ECO:0000313" key="3">
    <source>
        <dbReference type="Proteomes" id="UP000637002"/>
    </source>
</evidence>
<feature type="compositionally biased region" description="Low complexity" evidence="1">
    <location>
        <begin position="228"/>
        <end position="237"/>
    </location>
</feature>
<accession>A0A916XA35</accession>
<reference evidence="2" key="1">
    <citation type="journal article" date="2014" name="Int. J. Syst. Evol. Microbiol.">
        <title>Complete genome sequence of Corynebacterium casei LMG S-19264T (=DSM 44701T), isolated from a smear-ripened cheese.</title>
        <authorList>
            <consortium name="US DOE Joint Genome Institute (JGI-PGF)"/>
            <person name="Walter F."/>
            <person name="Albersmeier A."/>
            <person name="Kalinowski J."/>
            <person name="Ruckert C."/>
        </authorList>
    </citation>
    <scope>NUCLEOTIDE SEQUENCE</scope>
    <source>
        <strain evidence="2">CGMCC 1.12919</strain>
    </source>
</reference>
<protein>
    <submittedName>
        <fullName evidence="2">Uncharacterized protein</fullName>
    </submittedName>
</protein>
<evidence type="ECO:0000313" key="2">
    <source>
        <dbReference type="EMBL" id="GGC58360.1"/>
    </source>
</evidence>
<feature type="compositionally biased region" description="Low complexity" evidence="1">
    <location>
        <begin position="250"/>
        <end position="264"/>
    </location>
</feature>
<proteinExistence type="predicted"/>
<feature type="region of interest" description="Disordered" evidence="1">
    <location>
        <begin position="86"/>
        <end position="120"/>
    </location>
</feature>
<feature type="region of interest" description="Disordered" evidence="1">
    <location>
        <begin position="19"/>
        <end position="54"/>
    </location>
</feature>
<dbReference type="Proteomes" id="UP000637002">
    <property type="component" value="Unassembled WGS sequence"/>
</dbReference>
<feature type="compositionally biased region" description="Low complexity" evidence="1">
    <location>
        <begin position="86"/>
        <end position="109"/>
    </location>
</feature>
<organism evidence="2 3">
    <name type="scientific">Chelatococcus reniformis</name>
    <dbReference type="NCBI Taxonomy" id="1494448"/>
    <lineage>
        <taxon>Bacteria</taxon>
        <taxon>Pseudomonadati</taxon>
        <taxon>Pseudomonadota</taxon>
        <taxon>Alphaproteobacteria</taxon>
        <taxon>Hyphomicrobiales</taxon>
        <taxon>Chelatococcaceae</taxon>
        <taxon>Chelatococcus</taxon>
    </lineage>
</organism>
<dbReference type="EMBL" id="BMGG01000003">
    <property type="protein sequence ID" value="GGC58360.1"/>
    <property type="molecule type" value="Genomic_DNA"/>
</dbReference>